<dbReference type="OrthoDB" id="3373978at2"/>
<reference evidence="3 4" key="1">
    <citation type="submission" date="2019-01" db="EMBL/GenBank/DDBJ databases">
        <title>Novel species of Nocardioides.</title>
        <authorList>
            <person name="Liu Q."/>
            <person name="Xin Y.-H."/>
        </authorList>
    </citation>
    <scope>NUCLEOTIDE SEQUENCE [LARGE SCALE GENOMIC DNA]</scope>
    <source>
        <strain evidence="3 4">CGMCC 4.6882</strain>
    </source>
</reference>
<dbReference type="Proteomes" id="UP000294071">
    <property type="component" value="Unassembled WGS sequence"/>
</dbReference>
<feature type="domain" description="ATP-grasp" evidence="2">
    <location>
        <begin position="91"/>
        <end position="292"/>
    </location>
</feature>
<protein>
    <recommendedName>
        <fullName evidence="2">ATP-grasp domain-containing protein</fullName>
    </recommendedName>
</protein>
<evidence type="ECO:0000256" key="1">
    <source>
        <dbReference type="PROSITE-ProRule" id="PRU00409"/>
    </source>
</evidence>
<keyword evidence="4" id="KW-1185">Reference proteome</keyword>
<evidence type="ECO:0000313" key="4">
    <source>
        <dbReference type="Proteomes" id="UP000294071"/>
    </source>
</evidence>
<dbReference type="PANTHER" id="PTHR39217:SF1">
    <property type="entry name" value="GLUTATHIONE SYNTHETASE"/>
    <property type="match status" value="1"/>
</dbReference>
<proteinExistence type="predicted"/>
<name>A0A4Q2RZF3_9ACTN</name>
<dbReference type="RefSeq" id="WP_129398583.1">
    <property type="nucleotide sequence ID" value="NZ_SDWT01000001.1"/>
</dbReference>
<dbReference type="Gene3D" id="3.30.1490.20">
    <property type="entry name" value="ATP-grasp fold, A domain"/>
    <property type="match status" value="1"/>
</dbReference>
<dbReference type="InterPro" id="IPR011761">
    <property type="entry name" value="ATP-grasp"/>
</dbReference>
<gene>
    <name evidence="3" type="ORF">EUA93_02925</name>
</gene>
<comment type="caution">
    <text evidence="3">The sequence shown here is derived from an EMBL/GenBank/DDBJ whole genome shotgun (WGS) entry which is preliminary data.</text>
</comment>
<dbReference type="EMBL" id="SDWT01000001">
    <property type="protein sequence ID" value="RYB93404.1"/>
    <property type="molecule type" value="Genomic_DNA"/>
</dbReference>
<keyword evidence="1" id="KW-0067">ATP-binding</keyword>
<dbReference type="GO" id="GO:0046872">
    <property type="term" value="F:metal ion binding"/>
    <property type="evidence" value="ECO:0007669"/>
    <property type="project" value="InterPro"/>
</dbReference>
<keyword evidence="1" id="KW-0547">Nucleotide-binding</keyword>
<accession>A0A4Q2RZF3</accession>
<dbReference type="AlphaFoldDB" id="A0A4Q2RZF3"/>
<sequence length="293" mass="31567">MSVLLATSAGYPDGEPGAPVLDAALRERGIDFAWARWDDPSVDWAAADLVALRSPWDYFTRQDEFLAWTASLDQSRLLNGADVFAWNHDKRYLADLGDLPVVPTLLADDRAGLADAVRHFGSAEGGRGSAVVKPRISAGGAGLLVVTDPDDPRLGTPIRSTPDYPEVGGPWVVQPLVESIRTVGEVSVYVLGGEVTARFDKLPGAGDVRVHEEFGGRVREVEPGDVGDLALQAADAMAERFGRPLDYLRVDLLQWEGAWVVSELELIEPGLYLEVSPANAAPFADLLASRLRA</sequence>
<dbReference type="InterPro" id="IPR013815">
    <property type="entry name" value="ATP_grasp_subdomain_1"/>
</dbReference>
<evidence type="ECO:0000313" key="3">
    <source>
        <dbReference type="EMBL" id="RYB93404.1"/>
    </source>
</evidence>
<dbReference type="PANTHER" id="PTHR39217">
    <property type="match status" value="1"/>
</dbReference>
<organism evidence="3 4">
    <name type="scientific">Nocardioides oleivorans</name>
    <dbReference type="NCBI Taxonomy" id="273676"/>
    <lineage>
        <taxon>Bacteria</taxon>
        <taxon>Bacillati</taxon>
        <taxon>Actinomycetota</taxon>
        <taxon>Actinomycetes</taxon>
        <taxon>Propionibacteriales</taxon>
        <taxon>Nocardioidaceae</taxon>
        <taxon>Nocardioides</taxon>
    </lineage>
</organism>
<dbReference type="Gene3D" id="3.30.470.20">
    <property type="entry name" value="ATP-grasp fold, B domain"/>
    <property type="match status" value="1"/>
</dbReference>
<dbReference type="InterPro" id="IPR053191">
    <property type="entry name" value="DcsG_Biosynth_Enzyme"/>
</dbReference>
<dbReference type="SUPFAM" id="SSF56059">
    <property type="entry name" value="Glutathione synthetase ATP-binding domain-like"/>
    <property type="match status" value="1"/>
</dbReference>
<dbReference type="PROSITE" id="PS50975">
    <property type="entry name" value="ATP_GRASP"/>
    <property type="match status" value="1"/>
</dbReference>
<dbReference type="GO" id="GO:0005524">
    <property type="term" value="F:ATP binding"/>
    <property type="evidence" value="ECO:0007669"/>
    <property type="project" value="UniProtKB-UniRule"/>
</dbReference>
<evidence type="ECO:0000259" key="2">
    <source>
        <dbReference type="PROSITE" id="PS50975"/>
    </source>
</evidence>